<evidence type="ECO:0008006" key="4">
    <source>
        <dbReference type="Google" id="ProtNLM"/>
    </source>
</evidence>
<gene>
    <name evidence="2" type="ORF">EYC82_14810</name>
</gene>
<comment type="caution">
    <text evidence="2">The sequence shown here is derived from an EMBL/GenBank/DDBJ whole genome shotgun (WGS) entry which is preliminary data.</text>
</comment>
<name>A0ABT3T8M2_9GAMM</name>
<evidence type="ECO:0000313" key="2">
    <source>
        <dbReference type="EMBL" id="MCX2978636.1"/>
    </source>
</evidence>
<keyword evidence="1" id="KW-0472">Membrane</keyword>
<keyword evidence="1" id="KW-0812">Transmembrane</keyword>
<reference evidence="2" key="1">
    <citation type="submission" date="2019-02" db="EMBL/GenBank/DDBJ databases">
        <authorList>
            <person name="Li S.-H."/>
        </authorList>
    </citation>
    <scope>NUCLEOTIDE SEQUENCE</scope>
    <source>
        <strain evidence="2">IMCC11814</strain>
    </source>
</reference>
<sequence>MFLRWASSLRFPYLLLLTSALFVLNLFVPDVIPLVDEIIMGLIAVVLASLRKKGPKKLTR</sequence>
<accession>A0ABT3T8M2</accession>
<evidence type="ECO:0000313" key="3">
    <source>
        <dbReference type="Proteomes" id="UP001143304"/>
    </source>
</evidence>
<keyword evidence="3" id="KW-1185">Reference proteome</keyword>
<feature type="transmembrane region" description="Helical" evidence="1">
    <location>
        <begin position="12"/>
        <end position="28"/>
    </location>
</feature>
<dbReference type="EMBL" id="SHNO01000001">
    <property type="protein sequence ID" value="MCX2978636.1"/>
    <property type="molecule type" value="Genomic_DNA"/>
</dbReference>
<evidence type="ECO:0000256" key="1">
    <source>
        <dbReference type="SAM" id="Phobius"/>
    </source>
</evidence>
<dbReference type="Pfam" id="PF19611">
    <property type="entry name" value="DUF6116"/>
    <property type="match status" value="1"/>
</dbReference>
<proteinExistence type="predicted"/>
<organism evidence="2 3">
    <name type="scientific">Candidatus Marimicrobium litorale</name>
    <dbReference type="NCBI Taxonomy" id="2518991"/>
    <lineage>
        <taxon>Bacteria</taxon>
        <taxon>Pseudomonadati</taxon>
        <taxon>Pseudomonadota</taxon>
        <taxon>Gammaproteobacteria</taxon>
        <taxon>Cellvibrionales</taxon>
        <taxon>Halieaceae</taxon>
        <taxon>Marimicrobium</taxon>
    </lineage>
</organism>
<dbReference type="InterPro" id="IPR046119">
    <property type="entry name" value="DUF6116"/>
</dbReference>
<feature type="transmembrane region" description="Helical" evidence="1">
    <location>
        <begin position="34"/>
        <end position="50"/>
    </location>
</feature>
<dbReference type="Proteomes" id="UP001143304">
    <property type="component" value="Unassembled WGS sequence"/>
</dbReference>
<keyword evidence="1" id="KW-1133">Transmembrane helix</keyword>
<protein>
    <recommendedName>
        <fullName evidence="4">DUF1232 domain-containing protein</fullName>
    </recommendedName>
</protein>